<sequence length="87" mass="10019">MVSFLPIRTSIFDQYLQLLRCRLLPAQWSSFQSIPQTLEFSPWKSTSLLLVSNSGSGFHHHTRHHCTPHVPSTPFRFVHLFSGHCSL</sequence>
<comment type="caution">
    <text evidence="1">The sequence shown here is derived from an EMBL/GenBank/DDBJ whole genome shotgun (WGS) entry which is preliminary data.</text>
</comment>
<keyword evidence="2" id="KW-1185">Reference proteome</keyword>
<gene>
    <name evidence="1" type="ORF">L2E82_39851</name>
</gene>
<reference evidence="2" key="1">
    <citation type="journal article" date="2022" name="Mol. Ecol. Resour.">
        <title>The genomes of chicory, endive, great burdock and yacon provide insights into Asteraceae palaeo-polyploidization history and plant inulin production.</title>
        <authorList>
            <person name="Fan W."/>
            <person name="Wang S."/>
            <person name="Wang H."/>
            <person name="Wang A."/>
            <person name="Jiang F."/>
            <person name="Liu H."/>
            <person name="Zhao H."/>
            <person name="Xu D."/>
            <person name="Zhang Y."/>
        </authorList>
    </citation>
    <scope>NUCLEOTIDE SEQUENCE [LARGE SCALE GENOMIC DNA]</scope>
    <source>
        <strain evidence="2">cv. Punajuju</strain>
    </source>
</reference>
<accession>A0ACB9AK56</accession>
<organism evidence="1 2">
    <name type="scientific">Cichorium intybus</name>
    <name type="common">Chicory</name>
    <dbReference type="NCBI Taxonomy" id="13427"/>
    <lineage>
        <taxon>Eukaryota</taxon>
        <taxon>Viridiplantae</taxon>
        <taxon>Streptophyta</taxon>
        <taxon>Embryophyta</taxon>
        <taxon>Tracheophyta</taxon>
        <taxon>Spermatophyta</taxon>
        <taxon>Magnoliopsida</taxon>
        <taxon>eudicotyledons</taxon>
        <taxon>Gunneridae</taxon>
        <taxon>Pentapetalae</taxon>
        <taxon>asterids</taxon>
        <taxon>campanulids</taxon>
        <taxon>Asterales</taxon>
        <taxon>Asteraceae</taxon>
        <taxon>Cichorioideae</taxon>
        <taxon>Cichorieae</taxon>
        <taxon>Cichoriinae</taxon>
        <taxon>Cichorium</taxon>
    </lineage>
</organism>
<evidence type="ECO:0000313" key="1">
    <source>
        <dbReference type="EMBL" id="KAI3710078.1"/>
    </source>
</evidence>
<dbReference type="Proteomes" id="UP001055811">
    <property type="component" value="Linkage Group LG07"/>
</dbReference>
<evidence type="ECO:0000313" key="2">
    <source>
        <dbReference type="Proteomes" id="UP001055811"/>
    </source>
</evidence>
<protein>
    <submittedName>
        <fullName evidence="1">Uncharacterized protein</fullName>
    </submittedName>
</protein>
<name>A0ACB9AK56_CICIN</name>
<proteinExistence type="predicted"/>
<reference evidence="1 2" key="2">
    <citation type="journal article" date="2022" name="Mol. Ecol. Resour.">
        <title>The genomes of chicory, endive, great burdock and yacon provide insights into Asteraceae paleo-polyploidization history and plant inulin production.</title>
        <authorList>
            <person name="Fan W."/>
            <person name="Wang S."/>
            <person name="Wang H."/>
            <person name="Wang A."/>
            <person name="Jiang F."/>
            <person name="Liu H."/>
            <person name="Zhao H."/>
            <person name="Xu D."/>
            <person name="Zhang Y."/>
        </authorList>
    </citation>
    <scope>NUCLEOTIDE SEQUENCE [LARGE SCALE GENOMIC DNA]</scope>
    <source>
        <strain evidence="2">cv. Punajuju</strain>
        <tissue evidence="1">Leaves</tissue>
    </source>
</reference>
<dbReference type="EMBL" id="CM042015">
    <property type="protein sequence ID" value="KAI3710078.1"/>
    <property type="molecule type" value="Genomic_DNA"/>
</dbReference>